<dbReference type="InterPro" id="IPR036525">
    <property type="entry name" value="Tubulin/FtsZ_GTPase_sf"/>
</dbReference>
<keyword evidence="4 6" id="KW-0717">Septation</keyword>
<dbReference type="eggNOG" id="COG0206">
    <property type="taxonomic scope" value="Bacteria"/>
</dbReference>
<dbReference type="InterPro" id="IPR000158">
    <property type="entry name" value="Cell_div_FtsZ"/>
</dbReference>
<dbReference type="InterPro" id="IPR024757">
    <property type="entry name" value="FtsZ_C"/>
</dbReference>
<dbReference type="InterPro" id="IPR008280">
    <property type="entry name" value="Tub_FtsZ_C"/>
</dbReference>
<dbReference type="Proteomes" id="UP000006558">
    <property type="component" value="Chromosome"/>
</dbReference>
<evidence type="ECO:0000256" key="2">
    <source>
        <dbReference type="ARBA" id="ARBA00022741"/>
    </source>
</evidence>
<dbReference type="GO" id="GO:0032153">
    <property type="term" value="C:cell division site"/>
    <property type="evidence" value="ECO:0007669"/>
    <property type="project" value="UniProtKB-UniRule"/>
</dbReference>
<evidence type="ECO:0000259" key="8">
    <source>
        <dbReference type="SMART" id="SM00865"/>
    </source>
</evidence>
<feature type="binding site" evidence="4">
    <location>
        <position position="197"/>
    </location>
    <ligand>
        <name>GTP</name>
        <dbReference type="ChEBI" id="CHEBI:37565"/>
    </ligand>
</feature>
<comment type="subunit">
    <text evidence="4">Homodimer. Polymerizes to form a dynamic ring structure in a strictly GTP-dependent manner. Interacts directly with several other division proteins.</text>
</comment>
<dbReference type="PANTHER" id="PTHR30314:SF3">
    <property type="entry name" value="MITOCHONDRIAL DIVISION PROTEIN FSZA"/>
    <property type="match status" value="1"/>
</dbReference>
<reference evidence="10" key="1">
    <citation type="submission" date="2007-05" db="EMBL/GenBank/DDBJ databases">
        <title>Complete sequence of Thermotoga petrophila RKU-1.</title>
        <authorList>
            <consortium name="US DOE Joint Genome Institute"/>
            <person name="Copeland A."/>
            <person name="Lucas S."/>
            <person name="Lapidus A."/>
            <person name="Barry K."/>
            <person name="Glavina del Rio T."/>
            <person name="Dalin E."/>
            <person name="Tice H."/>
            <person name="Pitluck S."/>
            <person name="Sims D."/>
            <person name="Brettin T."/>
            <person name="Bruce D."/>
            <person name="Detter J.C."/>
            <person name="Han C."/>
            <person name="Tapia R."/>
            <person name="Schmutz J."/>
            <person name="Larimer F."/>
            <person name="Land M."/>
            <person name="Hauser L."/>
            <person name="Kyrpides N."/>
            <person name="Mikhailova N."/>
            <person name="Nelson K."/>
            <person name="Gogarten J.P."/>
            <person name="Noll K."/>
            <person name="Richardson P."/>
        </authorList>
    </citation>
    <scope>NUCLEOTIDE SEQUENCE [LARGE SCALE GENOMIC DNA]</scope>
    <source>
        <strain evidence="10">ATCC BAA-488 / DSM 13995 / JCM 10881 / RKU-1</strain>
    </source>
</reference>
<dbReference type="Pfam" id="PF00091">
    <property type="entry name" value="Tubulin"/>
    <property type="match status" value="1"/>
</dbReference>
<feature type="domain" description="Tubulin/FtsZ GTPase" evidence="7">
    <location>
        <begin position="23"/>
        <end position="215"/>
    </location>
</feature>
<accession>A5IIU7</accession>
<proteinExistence type="inferred from homology"/>
<evidence type="ECO:0000256" key="4">
    <source>
        <dbReference type="HAMAP-Rule" id="MF_00909"/>
    </source>
</evidence>
<comment type="similarity">
    <text evidence="1 4 6">Belongs to the FtsZ family.</text>
</comment>
<comment type="subcellular location">
    <subcellularLocation>
        <location evidence="4">Cytoplasm</location>
    </subcellularLocation>
    <text evidence="4">Assembles at midcell at the inner surface of the cytoplasmic membrane.</text>
</comment>
<dbReference type="GO" id="GO:0000917">
    <property type="term" value="P:division septum assembly"/>
    <property type="evidence" value="ECO:0007669"/>
    <property type="project" value="UniProtKB-KW"/>
</dbReference>
<feature type="binding site" evidence="4">
    <location>
        <position position="153"/>
    </location>
    <ligand>
        <name>GTP</name>
        <dbReference type="ChEBI" id="CHEBI:37565"/>
    </ligand>
</feature>
<dbReference type="STRING" id="390874.Tpet_0091"/>
<evidence type="ECO:0000256" key="1">
    <source>
        <dbReference type="ARBA" id="ARBA00009690"/>
    </source>
</evidence>
<dbReference type="Gene3D" id="3.30.1330.20">
    <property type="entry name" value="Tubulin/FtsZ, C-terminal domain"/>
    <property type="match status" value="1"/>
</dbReference>
<dbReference type="PRINTS" id="PR00423">
    <property type="entry name" value="CELLDVISFTSZ"/>
</dbReference>
<dbReference type="PROSITE" id="PS01134">
    <property type="entry name" value="FTSZ_1"/>
    <property type="match status" value="1"/>
</dbReference>
<dbReference type="GO" id="GO:0003924">
    <property type="term" value="F:GTPase activity"/>
    <property type="evidence" value="ECO:0007669"/>
    <property type="project" value="UniProtKB-UniRule"/>
</dbReference>
<gene>
    <name evidence="4" type="primary">ftsZ</name>
    <name evidence="9" type="ordered locus">Tpet_0091</name>
</gene>
<comment type="function">
    <text evidence="4 6">Essential cell division protein that forms a contractile ring structure (Z ring) at the future cell division site. The regulation of the ring assembly controls the timing and the location of cell division. One of the functions of the FtsZ ring is to recruit other cell division proteins to the septum to produce a new cell wall between the dividing cells. Binds GTP and shows GTPase activity.</text>
</comment>
<dbReference type="GO" id="GO:0005525">
    <property type="term" value="F:GTP binding"/>
    <property type="evidence" value="ECO:0007669"/>
    <property type="project" value="UniProtKB-UniRule"/>
</dbReference>
<dbReference type="GO" id="GO:0051258">
    <property type="term" value="P:protein polymerization"/>
    <property type="evidence" value="ECO:0007669"/>
    <property type="project" value="UniProtKB-UniRule"/>
</dbReference>
<dbReference type="PROSITE" id="PS01135">
    <property type="entry name" value="FTSZ_2"/>
    <property type="match status" value="1"/>
</dbReference>
<dbReference type="KEGG" id="tpt:Tpet_0091"/>
<dbReference type="PANTHER" id="PTHR30314">
    <property type="entry name" value="CELL DIVISION PROTEIN FTSZ-RELATED"/>
    <property type="match status" value="1"/>
</dbReference>
<organism evidence="9 10">
    <name type="scientific">Thermotoga petrophila (strain ATCC BAA-488 / DSM 13995 / JCM 10881 / RKU-1)</name>
    <dbReference type="NCBI Taxonomy" id="390874"/>
    <lineage>
        <taxon>Bacteria</taxon>
        <taxon>Thermotogati</taxon>
        <taxon>Thermotogota</taxon>
        <taxon>Thermotogae</taxon>
        <taxon>Thermotogales</taxon>
        <taxon>Thermotogaceae</taxon>
        <taxon>Thermotoga</taxon>
    </lineage>
</organism>
<dbReference type="HOGENOM" id="CLU_024865_0_1_0"/>
<dbReference type="SUPFAM" id="SSF52490">
    <property type="entry name" value="Tubulin nucleotide-binding domain-like"/>
    <property type="match status" value="1"/>
</dbReference>
<dbReference type="Gene3D" id="3.40.50.1440">
    <property type="entry name" value="Tubulin/FtsZ, GTPase domain"/>
    <property type="match status" value="1"/>
</dbReference>
<dbReference type="GO" id="GO:0005737">
    <property type="term" value="C:cytoplasm"/>
    <property type="evidence" value="ECO:0007669"/>
    <property type="project" value="UniProtKB-SubCell"/>
</dbReference>
<evidence type="ECO:0000313" key="9">
    <source>
        <dbReference type="EMBL" id="ABQ46120.1"/>
    </source>
</evidence>
<dbReference type="HAMAP" id="MF_00909">
    <property type="entry name" value="FtsZ"/>
    <property type="match status" value="1"/>
</dbReference>
<feature type="domain" description="Tubulin/FtsZ 2-layer sandwich" evidence="8">
    <location>
        <begin position="217"/>
        <end position="335"/>
    </location>
</feature>
<dbReference type="EMBL" id="CP000702">
    <property type="protein sequence ID" value="ABQ46120.1"/>
    <property type="molecule type" value="Genomic_DNA"/>
</dbReference>
<evidence type="ECO:0000256" key="6">
    <source>
        <dbReference type="RuleBase" id="RU000631"/>
    </source>
</evidence>
<dbReference type="InterPro" id="IPR020805">
    <property type="entry name" value="Cell_div_FtsZ_CS"/>
</dbReference>
<dbReference type="InterPro" id="IPR018316">
    <property type="entry name" value="Tubulin/FtsZ_2-layer-sand-dom"/>
</dbReference>
<dbReference type="InterPro" id="IPR045061">
    <property type="entry name" value="FtsZ/CetZ"/>
</dbReference>
<dbReference type="SUPFAM" id="SSF55307">
    <property type="entry name" value="Tubulin C-terminal domain-like"/>
    <property type="match status" value="1"/>
</dbReference>
<sequence length="351" mass="38307">MGFDLDVEKKRENRNIPQANNLKIKVIGVGGAGNNAINRMIEIGIHGVEFVAVNTDLQVLEASNADVKIQIGENITRGLGAGGRPDIGEQAALESEEKIKEVLQDTHMVFITAGFGGGTGTGASPVIAKIAKEMGILTVAIVTTPFYFEGPERLKKAIEGLKKLRKHVDTLIKISNNKLMEELPRDVKIKDAFLKADETLHQGVKGISELITKRGYINLDFADIESVMKDAGAAILGIGVGKGEHRAREAAKKAMESKLIEHPVENASSIVFNITAPSNIRMEEVHEAAMIIRQNSSEDADVKFGLIFDDEIPDDEIRVIFIATRFPDEDKILFPEGDIPAIYRYGLEGLL</sequence>
<dbReference type="SMART" id="SM00864">
    <property type="entry name" value="Tubulin"/>
    <property type="match status" value="1"/>
</dbReference>
<keyword evidence="4 6" id="KW-0132">Cell division</keyword>
<reference evidence="9 10" key="2">
    <citation type="journal article" date="2009" name="Proc. Natl. Acad. Sci. U.S.A.">
        <title>On the chimeric nature, thermophilic origin, and phylogenetic placement of the Thermotogales.</title>
        <authorList>
            <person name="Zhaxybayeva O."/>
            <person name="Swithers K.S."/>
            <person name="Lapierre P."/>
            <person name="Fournier G.P."/>
            <person name="Bickhart D.M."/>
            <person name="DeBoy R.T."/>
            <person name="Nelson K.E."/>
            <person name="Nesbo C.L."/>
            <person name="Doolittle W.F."/>
            <person name="Gogarten J.P."/>
            <person name="Noll K.M."/>
        </authorList>
    </citation>
    <scope>NUCLEOTIDE SEQUENCE [LARGE SCALE GENOMIC DNA]</scope>
    <source>
        <strain evidence="10">ATCC BAA-488 / DSM 13995 / JCM 10881 / RKU-1</strain>
    </source>
</reference>
<evidence type="ECO:0000256" key="5">
    <source>
        <dbReference type="NCBIfam" id="TIGR00065"/>
    </source>
</evidence>
<dbReference type="NCBIfam" id="TIGR00065">
    <property type="entry name" value="ftsZ"/>
    <property type="match status" value="1"/>
</dbReference>
<feature type="binding site" evidence="4">
    <location>
        <begin position="31"/>
        <end position="35"/>
    </location>
    <ligand>
        <name>GTP</name>
        <dbReference type="ChEBI" id="CHEBI:37565"/>
    </ligand>
</feature>
<evidence type="ECO:0000256" key="3">
    <source>
        <dbReference type="ARBA" id="ARBA00023134"/>
    </source>
</evidence>
<keyword evidence="4 6" id="KW-0131">Cell cycle</keyword>
<dbReference type="RefSeq" id="WP_011942794.1">
    <property type="nucleotide sequence ID" value="NC_009486.1"/>
</dbReference>
<keyword evidence="2 4" id="KW-0547">Nucleotide-binding</keyword>
<keyword evidence="4" id="KW-0963">Cytoplasm</keyword>
<dbReference type="InterPro" id="IPR037103">
    <property type="entry name" value="Tubulin/FtsZ-like_C"/>
</dbReference>
<protein>
    <recommendedName>
        <fullName evidence="4 5">Cell division protein FtsZ</fullName>
    </recommendedName>
</protein>
<evidence type="ECO:0000313" key="10">
    <source>
        <dbReference type="Proteomes" id="UP000006558"/>
    </source>
</evidence>
<feature type="binding site" evidence="4">
    <location>
        <position position="149"/>
    </location>
    <ligand>
        <name>GTP</name>
        <dbReference type="ChEBI" id="CHEBI:37565"/>
    </ligand>
</feature>
<evidence type="ECO:0000259" key="7">
    <source>
        <dbReference type="SMART" id="SM00864"/>
    </source>
</evidence>
<dbReference type="AlphaFoldDB" id="A5IIU7"/>
<dbReference type="FunFam" id="3.40.50.1440:FF:000001">
    <property type="entry name" value="Cell division protein FtsZ"/>
    <property type="match status" value="1"/>
</dbReference>
<dbReference type="Pfam" id="PF12327">
    <property type="entry name" value="FtsZ_C"/>
    <property type="match status" value="1"/>
</dbReference>
<feature type="binding site" evidence="4">
    <location>
        <begin position="118"/>
        <end position="120"/>
    </location>
    <ligand>
        <name>GTP</name>
        <dbReference type="ChEBI" id="CHEBI:37565"/>
    </ligand>
</feature>
<keyword evidence="3 4" id="KW-0342">GTP-binding</keyword>
<dbReference type="GO" id="GO:0043093">
    <property type="term" value="P:FtsZ-dependent cytokinesis"/>
    <property type="evidence" value="ECO:0007669"/>
    <property type="project" value="UniProtKB-UniRule"/>
</dbReference>
<dbReference type="InterPro" id="IPR003008">
    <property type="entry name" value="Tubulin_FtsZ_GTPase"/>
</dbReference>
<name>A5IIU7_THEP1</name>
<dbReference type="CDD" id="cd02201">
    <property type="entry name" value="FtsZ_type1"/>
    <property type="match status" value="1"/>
</dbReference>
<dbReference type="SMART" id="SM00865">
    <property type="entry name" value="Tubulin_C"/>
    <property type="match status" value="1"/>
</dbReference>